<accession>A0A0C3LLD0</accession>
<gene>
    <name evidence="1" type="ORF">M407DRAFT_79487</name>
</gene>
<name>A0A0C3LLD0_9AGAM</name>
<evidence type="ECO:0000313" key="2">
    <source>
        <dbReference type="Proteomes" id="UP000054248"/>
    </source>
</evidence>
<keyword evidence="2" id="KW-1185">Reference proteome</keyword>
<evidence type="ECO:0000313" key="1">
    <source>
        <dbReference type="EMBL" id="KIO22172.1"/>
    </source>
</evidence>
<feature type="non-terminal residue" evidence="1">
    <location>
        <position position="1"/>
    </location>
</feature>
<dbReference type="STRING" id="1051891.A0A0C3LLD0"/>
<reference evidence="1 2" key="1">
    <citation type="submission" date="2014-04" db="EMBL/GenBank/DDBJ databases">
        <authorList>
            <consortium name="DOE Joint Genome Institute"/>
            <person name="Kuo A."/>
            <person name="Girlanda M."/>
            <person name="Perotto S."/>
            <person name="Kohler A."/>
            <person name="Nagy L.G."/>
            <person name="Floudas D."/>
            <person name="Copeland A."/>
            <person name="Barry K.W."/>
            <person name="Cichocki N."/>
            <person name="Veneault-Fourrey C."/>
            <person name="LaButti K."/>
            <person name="Lindquist E.A."/>
            <person name="Lipzen A."/>
            <person name="Lundell T."/>
            <person name="Morin E."/>
            <person name="Murat C."/>
            <person name="Sun H."/>
            <person name="Tunlid A."/>
            <person name="Henrissat B."/>
            <person name="Grigoriev I.V."/>
            <person name="Hibbett D.S."/>
            <person name="Martin F."/>
            <person name="Nordberg H.P."/>
            <person name="Cantor M.N."/>
            <person name="Hua S.X."/>
        </authorList>
    </citation>
    <scope>NUCLEOTIDE SEQUENCE [LARGE SCALE GENOMIC DNA]</scope>
    <source>
        <strain evidence="1 2">MUT 4182</strain>
    </source>
</reference>
<dbReference type="Proteomes" id="UP000054248">
    <property type="component" value="Unassembled WGS sequence"/>
</dbReference>
<organism evidence="1 2">
    <name type="scientific">Tulasnella calospora MUT 4182</name>
    <dbReference type="NCBI Taxonomy" id="1051891"/>
    <lineage>
        <taxon>Eukaryota</taxon>
        <taxon>Fungi</taxon>
        <taxon>Dikarya</taxon>
        <taxon>Basidiomycota</taxon>
        <taxon>Agaricomycotina</taxon>
        <taxon>Agaricomycetes</taxon>
        <taxon>Cantharellales</taxon>
        <taxon>Tulasnellaceae</taxon>
        <taxon>Tulasnella</taxon>
    </lineage>
</organism>
<dbReference type="EMBL" id="KN823116">
    <property type="protein sequence ID" value="KIO22172.1"/>
    <property type="molecule type" value="Genomic_DNA"/>
</dbReference>
<dbReference type="OrthoDB" id="2685104at2759"/>
<proteinExistence type="predicted"/>
<sequence length="56" mass="6411">LVNHFVQELKRKFKKDLSTNTHALPWPETAGEHAKRTLLSTGLVFRLDCSLLSICF</sequence>
<protein>
    <submittedName>
        <fullName evidence="1">Uncharacterized protein</fullName>
    </submittedName>
</protein>
<dbReference type="AlphaFoldDB" id="A0A0C3LLD0"/>
<dbReference type="Gene3D" id="3.90.640.10">
    <property type="entry name" value="Actin, Chain A, domain 4"/>
    <property type="match status" value="1"/>
</dbReference>
<dbReference type="HOGENOM" id="CLU_3020145_0_0_1"/>
<reference evidence="2" key="2">
    <citation type="submission" date="2015-01" db="EMBL/GenBank/DDBJ databases">
        <title>Evolutionary Origins and Diversification of the Mycorrhizal Mutualists.</title>
        <authorList>
            <consortium name="DOE Joint Genome Institute"/>
            <consortium name="Mycorrhizal Genomics Consortium"/>
            <person name="Kohler A."/>
            <person name="Kuo A."/>
            <person name="Nagy L.G."/>
            <person name="Floudas D."/>
            <person name="Copeland A."/>
            <person name="Barry K.W."/>
            <person name="Cichocki N."/>
            <person name="Veneault-Fourrey C."/>
            <person name="LaButti K."/>
            <person name="Lindquist E.A."/>
            <person name="Lipzen A."/>
            <person name="Lundell T."/>
            <person name="Morin E."/>
            <person name="Murat C."/>
            <person name="Riley R."/>
            <person name="Ohm R."/>
            <person name="Sun H."/>
            <person name="Tunlid A."/>
            <person name="Henrissat B."/>
            <person name="Grigoriev I.V."/>
            <person name="Hibbett D.S."/>
            <person name="Martin F."/>
        </authorList>
    </citation>
    <scope>NUCLEOTIDE SEQUENCE [LARGE SCALE GENOMIC DNA]</scope>
    <source>
        <strain evidence="2">MUT 4182</strain>
    </source>
</reference>